<organism evidence="1 2">
    <name type="scientific">Oceanobacillus zhaokaii</name>
    <dbReference type="NCBI Taxonomy" id="2052660"/>
    <lineage>
        <taxon>Bacteria</taxon>
        <taxon>Bacillati</taxon>
        <taxon>Bacillota</taxon>
        <taxon>Bacilli</taxon>
        <taxon>Bacillales</taxon>
        <taxon>Bacillaceae</taxon>
        <taxon>Oceanobacillus</taxon>
    </lineage>
</organism>
<gene>
    <name evidence="1" type="ORF">CUC15_09670</name>
</gene>
<name>A0A345PGP8_9BACI</name>
<dbReference type="RefSeq" id="WP_114916471.1">
    <property type="nucleotide sequence ID" value="NZ_CP024848.1"/>
</dbReference>
<dbReference type="KEGG" id="ocn:CUC15_09670"/>
<reference evidence="2" key="1">
    <citation type="submission" date="2017-11" db="EMBL/GenBank/DDBJ databases">
        <authorList>
            <person name="Zhu W."/>
        </authorList>
    </citation>
    <scope>NUCLEOTIDE SEQUENCE [LARGE SCALE GENOMIC DNA]</scope>
    <source>
        <strain evidence="2">160</strain>
    </source>
</reference>
<protein>
    <submittedName>
        <fullName evidence="1">Uncharacterized protein</fullName>
    </submittedName>
</protein>
<proteinExistence type="predicted"/>
<accession>A0A345PGP8</accession>
<dbReference type="Proteomes" id="UP000253908">
    <property type="component" value="Chromosome"/>
</dbReference>
<evidence type="ECO:0000313" key="1">
    <source>
        <dbReference type="EMBL" id="AXI09178.1"/>
    </source>
</evidence>
<keyword evidence="2" id="KW-1185">Reference proteome</keyword>
<dbReference type="AlphaFoldDB" id="A0A345PGP8"/>
<sequence length="271" mass="31901">MYNTTYINLYWVNINEELLEDYREYVSSYEINTPLELSKLNDKIKMLVAWVVNDGYRANVSGYDDINYLDIYIINRDNIMNVMELIGLRLEEQFKAKKIPFDYNMTVQDEVNEGFGELEYYYLEYIDEEDFKKLVKELEEQGIKVEYKSQHISYFEKGASDWGESFLIGLGVNLTYDLIKSSIRKPRKVNKAKFDKENLKRNVGYNLDIAPASLKMIKIEPSQDDTMMNVVFEDRNNYYSVSCDRFECDLQKSPNCHIITTSKSSIDTPVF</sequence>
<dbReference type="EMBL" id="CP024848">
    <property type="protein sequence ID" value="AXI09178.1"/>
    <property type="molecule type" value="Genomic_DNA"/>
</dbReference>
<evidence type="ECO:0000313" key="2">
    <source>
        <dbReference type="Proteomes" id="UP000253908"/>
    </source>
</evidence>